<feature type="transmembrane region" description="Helical" evidence="2">
    <location>
        <begin position="7"/>
        <end position="29"/>
    </location>
</feature>
<dbReference type="Gene3D" id="3.30.530.20">
    <property type="match status" value="1"/>
</dbReference>
<dbReference type="RefSeq" id="WP_221598703.1">
    <property type="nucleotide sequence ID" value="NZ_JAIGNQ010000004.1"/>
</dbReference>
<dbReference type="Proteomes" id="UP000776651">
    <property type="component" value="Unassembled WGS sequence"/>
</dbReference>
<protein>
    <submittedName>
        <fullName evidence="3">SRPBCC family protein</fullName>
    </submittedName>
</protein>
<proteinExistence type="predicted"/>
<evidence type="ECO:0000313" key="4">
    <source>
        <dbReference type="Proteomes" id="UP000776651"/>
    </source>
</evidence>
<reference evidence="3 4" key="1">
    <citation type="submission" date="2021-08" db="EMBL/GenBank/DDBJ databases">
        <title>Comparative Genomics Analysis of the Genus Qipengyuania Reveals Extensive Genetic Diversity and Metabolic Versatility, Including the Description of Fifteen Novel Species.</title>
        <authorList>
            <person name="Liu Y."/>
        </authorList>
    </citation>
    <scope>NUCLEOTIDE SEQUENCE [LARGE SCALE GENOMIC DNA]</scope>
    <source>
        <strain evidence="3 4">GH25</strain>
    </source>
</reference>
<feature type="compositionally biased region" description="Basic and acidic residues" evidence="1">
    <location>
        <begin position="205"/>
        <end position="218"/>
    </location>
</feature>
<dbReference type="InterPro" id="IPR047137">
    <property type="entry name" value="ORF3"/>
</dbReference>
<keyword evidence="4" id="KW-1185">Reference proteome</keyword>
<dbReference type="Pfam" id="PF10604">
    <property type="entry name" value="Polyketide_cyc2"/>
    <property type="match status" value="1"/>
</dbReference>
<evidence type="ECO:0000256" key="2">
    <source>
        <dbReference type="SAM" id="Phobius"/>
    </source>
</evidence>
<keyword evidence="2" id="KW-1133">Transmembrane helix</keyword>
<sequence>MKNNREIGIAGSVAAAGVALGAVAFGAFLSRRHEGGSDNAPKMARRKNHGEHALVGRTVTIRRPAAELYAYWRDFGNLPEFMENVEQITKEGGAKDRATWTIKAPAGTMVDLKTEITDAVENERIAWASVEGSDIETTGEVTFIEAPGDRGTRVSLRMEYDAPGGAIGRGIAKAFLREPEVQARHDLKRFKMLMETGEIATSAHRKNETRKAKQQENA</sequence>
<dbReference type="SUPFAM" id="SSF55961">
    <property type="entry name" value="Bet v1-like"/>
    <property type="match status" value="1"/>
</dbReference>
<dbReference type="InterPro" id="IPR023393">
    <property type="entry name" value="START-like_dom_sf"/>
</dbReference>
<dbReference type="CDD" id="cd07817">
    <property type="entry name" value="SRPBCC_8"/>
    <property type="match status" value="1"/>
</dbReference>
<feature type="region of interest" description="Disordered" evidence="1">
    <location>
        <begin position="199"/>
        <end position="218"/>
    </location>
</feature>
<dbReference type="InterPro" id="IPR019587">
    <property type="entry name" value="Polyketide_cyclase/dehydratase"/>
</dbReference>
<organism evidence="3 4">
    <name type="scientific">Qipengyuania pacifica</name>
    <dbReference type="NCBI Taxonomy" id="2860199"/>
    <lineage>
        <taxon>Bacteria</taxon>
        <taxon>Pseudomonadati</taxon>
        <taxon>Pseudomonadota</taxon>
        <taxon>Alphaproteobacteria</taxon>
        <taxon>Sphingomonadales</taxon>
        <taxon>Erythrobacteraceae</taxon>
        <taxon>Qipengyuania</taxon>
    </lineage>
</organism>
<accession>A0ABS7JHS6</accession>
<dbReference type="PANTHER" id="PTHR33824:SF7">
    <property type="entry name" value="POLYKETIDE CYCLASE_DEHYDRASE AND LIPID TRANSPORT SUPERFAMILY PROTEIN"/>
    <property type="match status" value="1"/>
</dbReference>
<keyword evidence="2" id="KW-0472">Membrane</keyword>
<comment type="caution">
    <text evidence="3">The sequence shown here is derived from an EMBL/GenBank/DDBJ whole genome shotgun (WGS) entry which is preliminary data.</text>
</comment>
<evidence type="ECO:0000313" key="3">
    <source>
        <dbReference type="EMBL" id="MBX7489577.1"/>
    </source>
</evidence>
<gene>
    <name evidence="3" type="ORF">K3177_13730</name>
</gene>
<dbReference type="PANTHER" id="PTHR33824">
    <property type="entry name" value="POLYKETIDE CYCLASE/DEHYDRASE AND LIPID TRANSPORT SUPERFAMILY PROTEIN"/>
    <property type="match status" value="1"/>
</dbReference>
<evidence type="ECO:0000256" key="1">
    <source>
        <dbReference type="SAM" id="MobiDB-lite"/>
    </source>
</evidence>
<keyword evidence="2" id="KW-0812">Transmembrane</keyword>
<dbReference type="EMBL" id="JAIGNQ010000004">
    <property type="protein sequence ID" value="MBX7489577.1"/>
    <property type="molecule type" value="Genomic_DNA"/>
</dbReference>
<name>A0ABS7JHS6_9SPHN</name>